<organism evidence="1 2">
    <name type="scientific">Batillaria attramentaria</name>
    <dbReference type="NCBI Taxonomy" id="370345"/>
    <lineage>
        <taxon>Eukaryota</taxon>
        <taxon>Metazoa</taxon>
        <taxon>Spiralia</taxon>
        <taxon>Lophotrochozoa</taxon>
        <taxon>Mollusca</taxon>
        <taxon>Gastropoda</taxon>
        <taxon>Caenogastropoda</taxon>
        <taxon>Sorbeoconcha</taxon>
        <taxon>Cerithioidea</taxon>
        <taxon>Batillariidae</taxon>
        <taxon>Batillaria</taxon>
    </lineage>
</organism>
<proteinExistence type="predicted"/>
<comment type="caution">
    <text evidence="1">The sequence shown here is derived from an EMBL/GenBank/DDBJ whole genome shotgun (WGS) entry which is preliminary data.</text>
</comment>
<protein>
    <submittedName>
        <fullName evidence="1">Uncharacterized protein</fullName>
    </submittedName>
</protein>
<accession>A0ABD0JH99</accession>
<keyword evidence="2" id="KW-1185">Reference proteome</keyword>
<dbReference type="EMBL" id="JACVVK020000441">
    <property type="protein sequence ID" value="KAK7474282.1"/>
    <property type="molecule type" value="Genomic_DNA"/>
</dbReference>
<evidence type="ECO:0000313" key="1">
    <source>
        <dbReference type="EMBL" id="KAK7474282.1"/>
    </source>
</evidence>
<name>A0ABD0JH99_9CAEN</name>
<sequence>MACSVRPERGLTEPRTINFVAAEPQPRRQTPAQLQIRVNAGTLMLVNTGQYPPISQRRMGGLLVGIVAQGFCVGECNGQRHE</sequence>
<dbReference type="AlphaFoldDB" id="A0ABD0JH99"/>
<evidence type="ECO:0000313" key="2">
    <source>
        <dbReference type="Proteomes" id="UP001519460"/>
    </source>
</evidence>
<gene>
    <name evidence="1" type="ORF">BaRGS_00034474</name>
</gene>
<dbReference type="Proteomes" id="UP001519460">
    <property type="component" value="Unassembled WGS sequence"/>
</dbReference>
<reference evidence="1 2" key="1">
    <citation type="journal article" date="2023" name="Sci. Data">
        <title>Genome assembly of the Korean intertidal mud-creeper Batillaria attramentaria.</title>
        <authorList>
            <person name="Patra A.K."/>
            <person name="Ho P.T."/>
            <person name="Jun S."/>
            <person name="Lee S.J."/>
            <person name="Kim Y."/>
            <person name="Won Y.J."/>
        </authorList>
    </citation>
    <scope>NUCLEOTIDE SEQUENCE [LARGE SCALE GENOMIC DNA]</scope>
    <source>
        <strain evidence="1">Wonlab-2016</strain>
    </source>
</reference>